<evidence type="ECO:0000313" key="2">
    <source>
        <dbReference type="EMBL" id="CAG5079848.1"/>
    </source>
</evidence>
<dbReference type="PROSITE" id="PS51677">
    <property type="entry name" value="NODB"/>
    <property type="match status" value="1"/>
</dbReference>
<organism evidence="2 3">
    <name type="scientific">Thermobacillus xylanilyticus</name>
    <dbReference type="NCBI Taxonomy" id="76633"/>
    <lineage>
        <taxon>Bacteria</taxon>
        <taxon>Bacillati</taxon>
        <taxon>Bacillota</taxon>
        <taxon>Bacilli</taxon>
        <taxon>Bacillales</taxon>
        <taxon>Paenibacillaceae</taxon>
        <taxon>Thermobacillus</taxon>
    </lineage>
</organism>
<reference evidence="2 3" key="1">
    <citation type="submission" date="2021-04" db="EMBL/GenBank/DDBJ databases">
        <authorList>
            <person name="Rakotoarivonina H."/>
        </authorList>
    </citation>
    <scope>NUCLEOTIDE SEQUENCE [LARGE SCALE GENOMIC DNA]</scope>
    <source>
        <strain evidence="2 3">XE</strain>
    </source>
</reference>
<dbReference type="Proteomes" id="UP000681526">
    <property type="component" value="Unassembled WGS sequence"/>
</dbReference>
<name>A0ABN7RPE1_THEXY</name>
<feature type="domain" description="NodB homology" evidence="1">
    <location>
        <begin position="26"/>
        <end position="206"/>
    </location>
</feature>
<dbReference type="InterPro" id="IPR011330">
    <property type="entry name" value="Glyco_hydro/deAcase_b/a-brl"/>
</dbReference>
<dbReference type="InterPro" id="IPR050248">
    <property type="entry name" value="Polysacc_deacetylase_ArnD"/>
</dbReference>
<dbReference type="Pfam" id="PF01522">
    <property type="entry name" value="Polysacc_deac_1"/>
    <property type="match status" value="1"/>
</dbReference>
<dbReference type="Gene3D" id="3.20.20.370">
    <property type="entry name" value="Glycoside hydrolase/deacetylase"/>
    <property type="match status" value="1"/>
</dbReference>
<dbReference type="PANTHER" id="PTHR10587">
    <property type="entry name" value="GLYCOSYL TRANSFERASE-RELATED"/>
    <property type="match status" value="1"/>
</dbReference>
<evidence type="ECO:0000313" key="3">
    <source>
        <dbReference type="Proteomes" id="UP000681526"/>
    </source>
</evidence>
<comment type="caution">
    <text evidence="2">The sequence shown here is derived from an EMBL/GenBank/DDBJ whole genome shotgun (WGS) entry which is preliminary data.</text>
</comment>
<gene>
    <name evidence="2" type="primary">txxe 553-CE4</name>
    <name evidence="2" type="ORF">TXXE_03420</name>
</gene>
<dbReference type="CDD" id="cd10917">
    <property type="entry name" value="CE4_NodB_like_6s_7s"/>
    <property type="match status" value="1"/>
</dbReference>
<dbReference type="RefSeq" id="WP_213483476.1">
    <property type="nucleotide sequence ID" value="NZ_CAJRAY010000018.1"/>
</dbReference>
<dbReference type="InterPro" id="IPR002509">
    <property type="entry name" value="NODB_dom"/>
</dbReference>
<dbReference type="EMBL" id="CAJRAY010000018">
    <property type="protein sequence ID" value="CAG5079848.1"/>
    <property type="molecule type" value="Genomic_DNA"/>
</dbReference>
<dbReference type="PANTHER" id="PTHR10587:SF137">
    <property type="entry name" value="4-DEOXY-4-FORMAMIDO-L-ARABINOSE-PHOSPHOUNDECAPRENOL DEFORMYLASE ARND-RELATED"/>
    <property type="match status" value="1"/>
</dbReference>
<dbReference type="SUPFAM" id="SSF88713">
    <property type="entry name" value="Glycoside hydrolase/deacetylase"/>
    <property type="match status" value="1"/>
</dbReference>
<accession>A0ABN7RPE1</accession>
<keyword evidence="3" id="KW-1185">Reference proteome</keyword>
<evidence type="ECO:0000259" key="1">
    <source>
        <dbReference type="PROSITE" id="PS51677"/>
    </source>
</evidence>
<protein>
    <submittedName>
        <fullName evidence="2">Polysaccharide deacetylase, Carbohydrate Esterase Family 4 protein (CE4)</fullName>
    </submittedName>
</protein>
<sequence length="382" mass="43036">MSRSVFHAVQPDTGRATLDAGRADVPAFALTFDDGPDLVPIERWLKALEDKGARGTFFFTGEWLDRHPRLARRIIARGHELAHHSYHHRRMGEIEDQALFLEEIRLAEIAYQEATGRPAPAFFRFPYLHYRERNLQWLSGIGYVAVGGFDSGDWAGIDAESIAANVAPALESGIVVVHHCNDIARGTPGALPVILDAAAERGLKAVVVSDMLRALGRHPGYRSWRLSITVPADGPDLPPEDWRPAGAPEEARRVADESYGWFTAAAAREASGSRAGWRKYFAEPIIGPDGIAEDRTLLYGRYFADKYWGYVRAAVKDDALHLIDFAFREAQADTLIYLLRWSAETARERGCARIETRRDMRRLERMCRHLGWRTEWILETSN</sequence>
<proteinExistence type="predicted"/>